<sequence length="156" mass="18043">MDGFDGQPLYEDKCHVDDMDRRFNGAYNREVVLQRQIGSLKNQLDSFRDTIERLQFHLGCLNKNGTYLEENVTKSQYCFIKAPFNWKNAKFQEAYGGQAPLKIEIRTFGYGIIQTLNWSSRTGIQTVLNRTARVRKIVFCQSMVCGMIFHVNTPST</sequence>
<name>A0A8W8NWJ6_MAGGI</name>
<dbReference type="Proteomes" id="UP000005408">
    <property type="component" value="Unassembled WGS sequence"/>
</dbReference>
<accession>A0A8W8NWJ6</accession>
<evidence type="ECO:0000313" key="1">
    <source>
        <dbReference type="EnsemblMetazoa" id="G8853.1:cds"/>
    </source>
</evidence>
<proteinExistence type="predicted"/>
<evidence type="ECO:0000313" key="2">
    <source>
        <dbReference type="Proteomes" id="UP000005408"/>
    </source>
</evidence>
<dbReference type="EnsemblMetazoa" id="G8853.1">
    <property type="protein sequence ID" value="G8853.1:cds"/>
    <property type="gene ID" value="G8853"/>
</dbReference>
<organism evidence="1 2">
    <name type="scientific">Magallana gigas</name>
    <name type="common">Pacific oyster</name>
    <name type="synonym">Crassostrea gigas</name>
    <dbReference type="NCBI Taxonomy" id="29159"/>
    <lineage>
        <taxon>Eukaryota</taxon>
        <taxon>Metazoa</taxon>
        <taxon>Spiralia</taxon>
        <taxon>Lophotrochozoa</taxon>
        <taxon>Mollusca</taxon>
        <taxon>Bivalvia</taxon>
        <taxon>Autobranchia</taxon>
        <taxon>Pteriomorphia</taxon>
        <taxon>Ostreida</taxon>
        <taxon>Ostreoidea</taxon>
        <taxon>Ostreidae</taxon>
        <taxon>Magallana</taxon>
    </lineage>
</organism>
<protein>
    <submittedName>
        <fullName evidence="1">Uncharacterized protein</fullName>
    </submittedName>
</protein>
<reference evidence="1" key="1">
    <citation type="submission" date="2022-08" db="UniProtKB">
        <authorList>
            <consortium name="EnsemblMetazoa"/>
        </authorList>
    </citation>
    <scope>IDENTIFICATION</scope>
    <source>
        <strain evidence="1">05x7-T-G4-1.051#20</strain>
    </source>
</reference>
<dbReference type="AlphaFoldDB" id="A0A8W8NWJ6"/>
<keyword evidence="2" id="KW-1185">Reference proteome</keyword>